<sequence>MFDLRTVVIAASFILASIAVAAADGAQERSSQAPKTETAGEARPIRVVLPAPWQTAAPEAGSPLPLR</sequence>
<dbReference type="AlphaFoldDB" id="A0AAI8MFF1"/>
<dbReference type="Proteomes" id="UP000007886">
    <property type="component" value="Chromosome"/>
</dbReference>
<dbReference type="KEGG" id="brs:S23_40250"/>
<evidence type="ECO:0000313" key="2">
    <source>
        <dbReference type="EMBL" id="BAL77220.1"/>
    </source>
</evidence>
<keyword evidence="1" id="KW-0732">Signal</keyword>
<evidence type="ECO:0008006" key="4">
    <source>
        <dbReference type="Google" id="ProtNLM"/>
    </source>
</evidence>
<reference evidence="2 3" key="1">
    <citation type="journal article" date="2012" name="Microbes Environ.">
        <title>Complete genome sequence of Bradyrhizobium sp. S23321: insights into symbiosis evolution in soil oligotrophs.</title>
        <authorList>
            <person name="Okubo T."/>
            <person name="Tsukui T."/>
            <person name="Maita H."/>
            <person name="Okamoto S."/>
            <person name="Oshima K."/>
            <person name="Fujisawa T."/>
            <person name="Saito A."/>
            <person name="Futamata H."/>
            <person name="Hattori R."/>
            <person name="Shimomura Y."/>
            <person name="Haruta S."/>
            <person name="Morimoto S."/>
            <person name="Wang Y."/>
            <person name="Sakai Y."/>
            <person name="Hattori M."/>
            <person name="Aizawa S."/>
            <person name="Nagashima K.V.P."/>
            <person name="Masuda S."/>
            <person name="Hattori T."/>
            <person name="Yamashita A."/>
            <person name="Bao Z."/>
            <person name="Hayatsu M."/>
            <person name="Kajiya-Kanegae H."/>
            <person name="Yoshinaga I."/>
            <person name="Sakamoto K."/>
            <person name="Toyota K."/>
            <person name="Nakao M."/>
            <person name="Kohara M."/>
            <person name="Anda M."/>
            <person name="Niwa R."/>
            <person name="Jung-Hwan P."/>
            <person name="Sameshima-Saito R."/>
            <person name="Tokuda S."/>
            <person name="Yamamoto S."/>
            <person name="Yamamoto S."/>
            <person name="Yokoyama T."/>
            <person name="Akutsu T."/>
            <person name="Nakamura Y."/>
            <person name="Nakahira-Yanaka Y."/>
            <person name="Takada Hoshino Y."/>
            <person name="Hirakawa H."/>
            <person name="Mitsui H."/>
            <person name="Terasawa K."/>
            <person name="Itakura M."/>
            <person name="Sato S."/>
            <person name="Ikeda-Ohtsubo W."/>
            <person name="Sakakura N."/>
            <person name="Kaminuma E."/>
            <person name="Minamisawa K."/>
        </authorList>
    </citation>
    <scope>NUCLEOTIDE SEQUENCE [LARGE SCALE GENOMIC DNA]</scope>
    <source>
        <strain evidence="2 3">S23321</strain>
    </source>
</reference>
<evidence type="ECO:0000313" key="3">
    <source>
        <dbReference type="Proteomes" id="UP000007886"/>
    </source>
</evidence>
<accession>A0AAI8MFF1</accession>
<feature type="chain" id="PRO_5042465051" description="Porin family protein" evidence="1">
    <location>
        <begin position="22"/>
        <end position="67"/>
    </location>
</feature>
<protein>
    <recommendedName>
        <fullName evidence="4">Porin family protein</fullName>
    </recommendedName>
</protein>
<keyword evidence="3" id="KW-1185">Reference proteome</keyword>
<organism evidence="2 3">
    <name type="scientific">Bradyrhizobium cosmicum</name>
    <dbReference type="NCBI Taxonomy" id="1404864"/>
    <lineage>
        <taxon>Bacteria</taxon>
        <taxon>Pseudomonadati</taxon>
        <taxon>Pseudomonadota</taxon>
        <taxon>Alphaproteobacteria</taxon>
        <taxon>Hyphomicrobiales</taxon>
        <taxon>Nitrobacteraceae</taxon>
        <taxon>Bradyrhizobium</taxon>
    </lineage>
</organism>
<name>A0AAI8MFF1_9BRAD</name>
<dbReference type="EMBL" id="AP012279">
    <property type="protein sequence ID" value="BAL77220.1"/>
    <property type="molecule type" value="Genomic_DNA"/>
</dbReference>
<feature type="signal peptide" evidence="1">
    <location>
        <begin position="1"/>
        <end position="21"/>
    </location>
</feature>
<proteinExistence type="predicted"/>
<gene>
    <name evidence="2" type="ORF">S23_40250</name>
</gene>
<evidence type="ECO:0000256" key="1">
    <source>
        <dbReference type="SAM" id="SignalP"/>
    </source>
</evidence>